<evidence type="ECO:0000259" key="4">
    <source>
        <dbReference type="Pfam" id="PF01420"/>
    </source>
</evidence>
<evidence type="ECO:0000313" key="5">
    <source>
        <dbReference type="EMBL" id="VYT86427.1"/>
    </source>
</evidence>
<evidence type="ECO:0000256" key="1">
    <source>
        <dbReference type="ARBA" id="ARBA00010923"/>
    </source>
</evidence>
<dbReference type="InterPro" id="IPR052021">
    <property type="entry name" value="Type-I_RS_S_subunit"/>
</dbReference>
<dbReference type="InterPro" id="IPR044946">
    <property type="entry name" value="Restrct_endonuc_typeI_TRD_sf"/>
</dbReference>
<dbReference type="InterPro" id="IPR000055">
    <property type="entry name" value="Restrct_endonuc_typeI_TRD"/>
</dbReference>
<dbReference type="GO" id="GO:0009307">
    <property type="term" value="P:DNA restriction-modification system"/>
    <property type="evidence" value="ECO:0007669"/>
    <property type="project" value="UniProtKB-KW"/>
</dbReference>
<dbReference type="RefSeq" id="WP_002599993.1">
    <property type="nucleotide sequence ID" value="NZ_CACRUH010000015.1"/>
</dbReference>
<name>A0A6N3A7U2_9FIRM</name>
<comment type="similarity">
    <text evidence="1">Belongs to the type-I restriction system S methylase family.</text>
</comment>
<keyword evidence="3" id="KW-0238">DNA-binding</keyword>
<dbReference type="EMBL" id="CACRUH010000015">
    <property type="protein sequence ID" value="VYT86427.1"/>
    <property type="molecule type" value="Genomic_DNA"/>
</dbReference>
<dbReference type="Pfam" id="PF01420">
    <property type="entry name" value="Methylase_S"/>
    <property type="match status" value="1"/>
</dbReference>
<evidence type="ECO:0000256" key="3">
    <source>
        <dbReference type="ARBA" id="ARBA00023125"/>
    </source>
</evidence>
<keyword evidence="2" id="KW-0680">Restriction system</keyword>
<dbReference type="GO" id="GO:0003677">
    <property type="term" value="F:DNA binding"/>
    <property type="evidence" value="ECO:0007669"/>
    <property type="project" value="UniProtKB-KW"/>
</dbReference>
<dbReference type="Gene3D" id="3.90.220.20">
    <property type="entry name" value="DNA methylase specificity domains"/>
    <property type="match status" value="2"/>
</dbReference>
<dbReference type="AlphaFoldDB" id="A0A6N3A7U2"/>
<accession>A0A6N3A7U2</accession>
<dbReference type="SUPFAM" id="SSF116734">
    <property type="entry name" value="DNA methylase specificity domain"/>
    <property type="match status" value="2"/>
</dbReference>
<organism evidence="5">
    <name type="scientific">Hungatella hathewayi</name>
    <dbReference type="NCBI Taxonomy" id="154046"/>
    <lineage>
        <taxon>Bacteria</taxon>
        <taxon>Bacillati</taxon>
        <taxon>Bacillota</taxon>
        <taxon>Clostridia</taxon>
        <taxon>Lachnospirales</taxon>
        <taxon>Lachnospiraceae</taxon>
        <taxon>Hungatella</taxon>
    </lineage>
</organism>
<protein>
    <submittedName>
        <fullName evidence="5">Type I restriction modification DNA specificity domain protein</fullName>
    </submittedName>
</protein>
<gene>
    <name evidence="5" type="ORF">CHLFYP18_05761</name>
</gene>
<feature type="domain" description="Type I restriction modification DNA specificity" evidence="4">
    <location>
        <begin position="1"/>
        <end position="181"/>
    </location>
</feature>
<dbReference type="PANTHER" id="PTHR30408">
    <property type="entry name" value="TYPE-1 RESTRICTION ENZYME ECOKI SPECIFICITY PROTEIN"/>
    <property type="match status" value="1"/>
</dbReference>
<proteinExistence type="inferred from homology"/>
<reference evidence="5" key="1">
    <citation type="submission" date="2019-11" db="EMBL/GenBank/DDBJ databases">
        <authorList>
            <person name="Feng L."/>
        </authorList>
    </citation>
    <scope>NUCLEOTIDE SEQUENCE</scope>
    <source>
        <strain evidence="5">ChathewayiLFYP18</strain>
    </source>
</reference>
<evidence type="ECO:0000256" key="2">
    <source>
        <dbReference type="ARBA" id="ARBA00022747"/>
    </source>
</evidence>
<dbReference type="CDD" id="cd17495">
    <property type="entry name" value="RMtype1_S_Cep9333ORF4827P-TRD2-CR2_like"/>
    <property type="match status" value="1"/>
</dbReference>
<sequence length="383" mass="43326">MSEWRDVQLKDVLQPKGYIRGPFGSALRRNDLLDHGIPVYEQQHAIYGIRDFRFYIDNEKYEAMRRFATITDDIIISCSGTLGRVSRIKANDPKGIISQALLLLRVDAQKIRSRYLQYFLSSKEGFNAMVSRSGGSVQVNLARREIIETIPFGLPDLQEQDRILGVLSSLDDKIELLCNQNRILESLAKTYFRQWFVESKTQTGRLDSIANITMGQSPKGDSYNEEGLGTVFFQGRAEFGWRFPTIRLYTTSPQRMAQKGDILMSVRAPVGDINIAIMDCCIGRGLAAIRSEYPTFTLYAIKGQGDQLEIFNGEGTVFGSISKDGLNGLSIPMPSKKRIQEFEDRFSILDEKIKANSEQVLTLQKLRDTLLPKLISGEIRVNQ</sequence>
<dbReference type="PANTHER" id="PTHR30408:SF12">
    <property type="entry name" value="TYPE I RESTRICTION ENZYME MJAVIII SPECIFICITY SUBUNIT"/>
    <property type="match status" value="1"/>
</dbReference>